<keyword evidence="2" id="KW-1185">Reference proteome</keyword>
<proteinExistence type="predicted"/>
<evidence type="ECO:0000313" key="2">
    <source>
        <dbReference type="Proteomes" id="UP000250125"/>
    </source>
</evidence>
<organism evidence="1 2">
    <name type="scientific">Thermococcus siculi</name>
    <dbReference type="NCBI Taxonomy" id="72803"/>
    <lineage>
        <taxon>Archaea</taxon>
        <taxon>Methanobacteriati</taxon>
        <taxon>Methanobacteriota</taxon>
        <taxon>Thermococci</taxon>
        <taxon>Thermococcales</taxon>
        <taxon>Thermococcaceae</taxon>
        <taxon>Thermococcus</taxon>
    </lineage>
</organism>
<accession>A0A2Z2MIV4</accession>
<dbReference type="Proteomes" id="UP000250125">
    <property type="component" value="Chromosome"/>
</dbReference>
<dbReference type="GeneID" id="33317301"/>
<dbReference type="EMBL" id="CP015103">
    <property type="protein sequence ID" value="ASJ08372.1"/>
    <property type="molecule type" value="Genomic_DNA"/>
</dbReference>
<gene>
    <name evidence="1" type="ORF">A3L11_03640</name>
</gene>
<dbReference type="RefSeq" id="WP_088855612.1">
    <property type="nucleotide sequence ID" value="NZ_CP015103.1"/>
</dbReference>
<dbReference type="KEGG" id="tsl:A3L11_03640"/>
<protein>
    <submittedName>
        <fullName evidence="1">Uncharacterized protein</fullName>
    </submittedName>
</protein>
<reference evidence="1 2" key="1">
    <citation type="submission" date="2016-04" db="EMBL/GenBank/DDBJ databases">
        <title>Complete genome sequence of Thermococcus siculi type strain RG-20.</title>
        <authorList>
            <person name="Oger P.M."/>
        </authorList>
    </citation>
    <scope>NUCLEOTIDE SEQUENCE [LARGE SCALE GENOMIC DNA]</scope>
    <source>
        <strain evidence="1 2">RG-20</strain>
    </source>
</reference>
<evidence type="ECO:0000313" key="1">
    <source>
        <dbReference type="EMBL" id="ASJ08372.1"/>
    </source>
</evidence>
<dbReference type="AlphaFoldDB" id="A0A2Z2MIV4"/>
<name>A0A2Z2MIV4_9EURY</name>
<sequence length="64" mass="7239">MFGSGFIARVFSEERLVYALKIVSLALPFWALADVVIAVSRGFGKVREQVFSEYCFIQRCLCSL</sequence>